<dbReference type="GO" id="GO:0016740">
    <property type="term" value="F:transferase activity"/>
    <property type="evidence" value="ECO:0007669"/>
    <property type="project" value="UniProtKB-KW"/>
</dbReference>
<protein>
    <submittedName>
        <fullName evidence="2">Glycosyltransferase family 2 protein</fullName>
    </submittedName>
</protein>
<dbReference type="GO" id="GO:0044010">
    <property type="term" value="P:single-species biofilm formation"/>
    <property type="evidence" value="ECO:0007669"/>
    <property type="project" value="TreeGrafter"/>
</dbReference>
<evidence type="ECO:0000313" key="3">
    <source>
        <dbReference type="Proteomes" id="UP000310636"/>
    </source>
</evidence>
<proteinExistence type="predicted"/>
<keyword evidence="2" id="KW-0808">Transferase</keyword>
<evidence type="ECO:0000259" key="1">
    <source>
        <dbReference type="Pfam" id="PF00535"/>
    </source>
</evidence>
<dbReference type="InterPro" id="IPR001173">
    <property type="entry name" value="Glyco_trans_2-like"/>
</dbReference>
<dbReference type="Pfam" id="PF00535">
    <property type="entry name" value="Glycos_transf_2"/>
    <property type="match status" value="1"/>
</dbReference>
<keyword evidence="3" id="KW-1185">Reference proteome</keyword>
<dbReference type="InterPro" id="IPR029044">
    <property type="entry name" value="Nucleotide-diphossugar_trans"/>
</dbReference>
<dbReference type="PANTHER" id="PTHR43685">
    <property type="entry name" value="GLYCOSYLTRANSFERASE"/>
    <property type="match status" value="1"/>
</dbReference>
<dbReference type="EMBL" id="SSOB01000010">
    <property type="protein sequence ID" value="THF80856.1"/>
    <property type="molecule type" value="Genomic_DNA"/>
</dbReference>
<dbReference type="Gene3D" id="3.90.550.10">
    <property type="entry name" value="Spore Coat Polysaccharide Biosynthesis Protein SpsA, Chain A"/>
    <property type="match status" value="1"/>
</dbReference>
<sequence length="322" mass="36978">MRASIIIPTLNAEEHLPELLYRLHNQKTKPCEILVVDSESSDDTTKLAIRYGARVISIKRTEFDHGGTRNFAVKQAVGDMVVFITQDALPRNDQFLEELLLPLNDINVAAVSGRQIARKDASALERFTREFNYPEVYSRKSIEDLKELGIKTFFFTNVCSAIRKETFLQMGGFQEPIIMNEDMILAAKCVLQGYSVVYNPNACVIHSHDYSLLKQFHRNFDIGVSLRMNDWLLQYATAEKEGARLVTRQLGLLWKKGYKKSIPRCFAEATVKYSGYRLGLAYRKLPIWLIRRFSMHKNFWSTQHQQSVTVTVGESTNSRIAR</sequence>
<dbReference type="InterPro" id="IPR050834">
    <property type="entry name" value="Glycosyltransf_2"/>
</dbReference>
<organism evidence="2 3">
    <name type="scientific">Cohnella fermenti</name>
    <dbReference type="NCBI Taxonomy" id="2565925"/>
    <lineage>
        <taxon>Bacteria</taxon>
        <taxon>Bacillati</taxon>
        <taxon>Bacillota</taxon>
        <taxon>Bacilli</taxon>
        <taxon>Bacillales</taxon>
        <taxon>Paenibacillaceae</taxon>
        <taxon>Cohnella</taxon>
    </lineage>
</organism>
<feature type="domain" description="Glycosyltransferase 2-like" evidence="1">
    <location>
        <begin position="4"/>
        <end position="167"/>
    </location>
</feature>
<dbReference type="OrthoDB" id="9790005at2"/>
<comment type="caution">
    <text evidence="2">The sequence shown here is derived from an EMBL/GenBank/DDBJ whole genome shotgun (WGS) entry which is preliminary data.</text>
</comment>
<evidence type="ECO:0000313" key="2">
    <source>
        <dbReference type="EMBL" id="THF80856.1"/>
    </source>
</evidence>
<dbReference type="Proteomes" id="UP000310636">
    <property type="component" value="Unassembled WGS sequence"/>
</dbReference>
<name>A0A4S4BZU3_9BACL</name>
<dbReference type="SUPFAM" id="SSF53448">
    <property type="entry name" value="Nucleotide-diphospho-sugar transferases"/>
    <property type="match status" value="1"/>
</dbReference>
<gene>
    <name evidence="2" type="ORF">E6C55_10275</name>
</gene>
<dbReference type="PANTHER" id="PTHR43685:SF13">
    <property type="entry name" value="O ANTIGEN BIOSYNTHESIS RHAMNOSYLTRANSFERASE RFBN"/>
    <property type="match status" value="1"/>
</dbReference>
<dbReference type="CDD" id="cd00761">
    <property type="entry name" value="Glyco_tranf_GTA_type"/>
    <property type="match status" value="1"/>
</dbReference>
<reference evidence="2 3" key="1">
    <citation type="submission" date="2019-04" db="EMBL/GenBank/DDBJ databases">
        <title>Cohnella sp. nov. isolated from preserved vegetables.</title>
        <authorList>
            <person name="Lin S.-Y."/>
            <person name="Hung M.-H."/>
            <person name="Young C.-C."/>
        </authorList>
    </citation>
    <scope>NUCLEOTIDE SEQUENCE [LARGE SCALE GENOMIC DNA]</scope>
    <source>
        <strain evidence="2 3">CC-MHH1044</strain>
    </source>
</reference>
<dbReference type="AlphaFoldDB" id="A0A4S4BZU3"/>
<accession>A0A4S4BZU3</accession>